<dbReference type="EMBL" id="BAABJZ010000098">
    <property type="protein sequence ID" value="GAA4897242.1"/>
    <property type="molecule type" value="Genomic_DNA"/>
</dbReference>
<gene>
    <name evidence="1" type="ORF">GCM10023333_33170</name>
</gene>
<evidence type="ECO:0008006" key="3">
    <source>
        <dbReference type="Google" id="ProtNLM"/>
    </source>
</evidence>
<sequence>MGWFLLLCSLGLWPERLPEWFDWLRGGIALGLLRPLWRARILPPTPGFLLSEAGSLRWHGAKQDWPLARQSRLLPGLALLCWYQGGRRHWYWCHQDSYDTAHWRRLCRLVLAAQSGDNIVGCGSDNVSG</sequence>
<dbReference type="Proteomes" id="UP001499988">
    <property type="component" value="Unassembled WGS sequence"/>
</dbReference>
<evidence type="ECO:0000313" key="1">
    <source>
        <dbReference type="EMBL" id="GAA4897242.1"/>
    </source>
</evidence>
<organism evidence="1 2">
    <name type="scientific">Ferrimonas pelagia</name>
    <dbReference type="NCBI Taxonomy" id="1177826"/>
    <lineage>
        <taxon>Bacteria</taxon>
        <taxon>Pseudomonadati</taxon>
        <taxon>Pseudomonadota</taxon>
        <taxon>Gammaproteobacteria</taxon>
        <taxon>Alteromonadales</taxon>
        <taxon>Ferrimonadaceae</taxon>
        <taxon>Ferrimonas</taxon>
    </lineage>
</organism>
<comment type="caution">
    <text evidence="1">The sequence shown here is derived from an EMBL/GenBank/DDBJ whole genome shotgun (WGS) entry which is preliminary data.</text>
</comment>
<protein>
    <recommendedName>
        <fullName evidence="3">Toxin CptA</fullName>
    </recommendedName>
</protein>
<reference evidence="2" key="1">
    <citation type="journal article" date="2019" name="Int. J. Syst. Evol. Microbiol.">
        <title>The Global Catalogue of Microorganisms (GCM) 10K type strain sequencing project: providing services to taxonomists for standard genome sequencing and annotation.</title>
        <authorList>
            <consortium name="The Broad Institute Genomics Platform"/>
            <consortium name="The Broad Institute Genome Sequencing Center for Infectious Disease"/>
            <person name="Wu L."/>
            <person name="Ma J."/>
        </authorList>
    </citation>
    <scope>NUCLEOTIDE SEQUENCE [LARGE SCALE GENOMIC DNA]</scope>
    <source>
        <strain evidence="2">JCM 18401</strain>
    </source>
</reference>
<dbReference type="InterPro" id="IPR009883">
    <property type="entry name" value="YgfX"/>
</dbReference>
<dbReference type="Pfam" id="PF07254">
    <property type="entry name" value="Cpta_toxin"/>
    <property type="match status" value="1"/>
</dbReference>
<keyword evidence="2" id="KW-1185">Reference proteome</keyword>
<evidence type="ECO:0000313" key="2">
    <source>
        <dbReference type="Proteomes" id="UP001499988"/>
    </source>
</evidence>
<proteinExistence type="predicted"/>
<name>A0ABP9F9M2_9GAMM</name>
<accession>A0ABP9F9M2</accession>